<dbReference type="EMBL" id="BBZA01000062">
    <property type="protein sequence ID" value="GAP62533.1"/>
    <property type="molecule type" value="Genomic_DNA"/>
</dbReference>
<reference evidence="3" key="3">
    <citation type="submission" date="2015-08" db="EMBL/GenBank/DDBJ databases">
        <title>Draft Genome Sequence of a Heterotrophic Facultative Anaerobic Bacterium Ardenticatena maritima Strain 110S.</title>
        <authorList>
            <person name="Kawaichi S."/>
            <person name="Yoshida T."/>
            <person name="Sako Y."/>
            <person name="Nakamura R."/>
        </authorList>
    </citation>
    <scope>NUCLEOTIDE SEQUENCE [LARGE SCALE GENOMIC DNA]</scope>
    <source>
        <strain evidence="3">110S</strain>
    </source>
</reference>
<organism evidence="1 3">
    <name type="scientific">Ardenticatena maritima</name>
    <dbReference type="NCBI Taxonomy" id="872965"/>
    <lineage>
        <taxon>Bacteria</taxon>
        <taxon>Bacillati</taxon>
        <taxon>Chloroflexota</taxon>
        <taxon>Ardenticatenia</taxon>
        <taxon>Ardenticatenales</taxon>
        <taxon>Ardenticatenaceae</taxon>
        <taxon>Ardenticatena</taxon>
    </lineage>
</organism>
<name>A0A0M8K629_9CHLR</name>
<evidence type="ECO:0000313" key="2">
    <source>
        <dbReference type="EMBL" id="KPL88512.1"/>
    </source>
</evidence>
<dbReference type="STRING" id="872965.SE16_06905"/>
<evidence type="ECO:0000313" key="3">
    <source>
        <dbReference type="Proteomes" id="UP000037784"/>
    </source>
</evidence>
<dbReference type="PATRIC" id="fig|872965.6.peg.1425"/>
<protein>
    <submittedName>
        <fullName evidence="1">Uncharacterized protein</fullName>
    </submittedName>
</protein>
<evidence type="ECO:0000313" key="4">
    <source>
        <dbReference type="Proteomes" id="UP000050502"/>
    </source>
</evidence>
<dbReference type="EMBL" id="LGKN01000004">
    <property type="protein sequence ID" value="KPL88512.1"/>
    <property type="molecule type" value="Genomic_DNA"/>
</dbReference>
<dbReference type="RefSeq" id="WP_054492446.1">
    <property type="nucleotide sequence ID" value="NZ_BBZA01000062.1"/>
</dbReference>
<evidence type="ECO:0000313" key="1">
    <source>
        <dbReference type="EMBL" id="GAP62533.1"/>
    </source>
</evidence>
<dbReference type="InParanoid" id="A0A0M8K629"/>
<reference evidence="2 4" key="2">
    <citation type="submission" date="2015-07" db="EMBL/GenBank/DDBJ databases">
        <title>Whole genome sequence of Ardenticatena maritima DSM 23922.</title>
        <authorList>
            <person name="Hemp J."/>
            <person name="Ward L.M."/>
            <person name="Pace L.A."/>
            <person name="Fischer W.W."/>
        </authorList>
    </citation>
    <scope>NUCLEOTIDE SEQUENCE [LARGE SCALE GENOMIC DNA]</scope>
    <source>
        <strain evidence="2 4">110S</strain>
    </source>
</reference>
<proteinExistence type="predicted"/>
<keyword evidence="3" id="KW-1185">Reference proteome</keyword>
<accession>A0A0M8K629</accession>
<dbReference type="Proteomes" id="UP000037784">
    <property type="component" value="Unassembled WGS sequence"/>
</dbReference>
<dbReference type="OrthoDB" id="1438245at2"/>
<gene>
    <name evidence="1" type="ORF">ARMA_0956</name>
    <name evidence="2" type="ORF">SE16_06905</name>
</gene>
<comment type="caution">
    <text evidence="1">The sequence shown here is derived from an EMBL/GenBank/DDBJ whole genome shotgun (WGS) entry which is preliminary data.</text>
</comment>
<sequence>MTAQVHEKLIYEGEELSMAFCPPLPEDDPRIKQRTLEELQACDPIITSTACWRGYIATWEIKNGKFYLVDIEGRYKLTTDTPIFADWFSGVLRIPLGNMLHYVHMGFASVYEEELYIKIEKGVVVATKRVDNRGKETPPYPPDRWGDIF</sequence>
<reference evidence="1 3" key="1">
    <citation type="journal article" date="2015" name="Genome Announc.">
        <title>Draft Genome Sequence of a Heterotrophic Facultative Anaerobic Thermophilic Bacterium, Ardenticatena maritima Strain 110ST.</title>
        <authorList>
            <person name="Kawaichi S."/>
            <person name="Yoshida T."/>
            <person name="Sako Y."/>
            <person name="Nakamura R."/>
        </authorList>
    </citation>
    <scope>NUCLEOTIDE SEQUENCE [LARGE SCALE GENOMIC DNA]</scope>
    <source>
        <strain evidence="1 3">110S</strain>
    </source>
</reference>
<dbReference type="Proteomes" id="UP000050502">
    <property type="component" value="Unassembled WGS sequence"/>
</dbReference>
<dbReference type="AlphaFoldDB" id="A0A0M8K629"/>